<proteinExistence type="predicted"/>
<organism evidence="2">
    <name type="scientific">marine metagenome</name>
    <dbReference type="NCBI Taxonomy" id="408172"/>
    <lineage>
        <taxon>unclassified sequences</taxon>
        <taxon>metagenomes</taxon>
        <taxon>ecological metagenomes</taxon>
    </lineage>
</organism>
<gene>
    <name evidence="2" type="ORF">METZ01_LOCUS32404</name>
</gene>
<evidence type="ECO:0000313" key="2">
    <source>
        <dbReference type="EMBL" id="SUZ79550.1"/>
    </source>
</evidence>
<evidence type="ECO:0000256" key="1">
    <source>
        <dbReference type="SAM" id="Phobius"/>
    </source>
</evidence>
<sequence>MSRKIWNRDSEDPGEDQHINAKGGFSMLNSAKNFLREVVQLGLLLIAVAVVLQVIFGSAVPFVGGDIIGNLTGVIGSLGDGGLVGLISVGIILYLLQRA</sequence>
<dbReference type="EMBL" id="UINC01001392">
    <property type="protein sequence ID" value="SUZ79550.1"/>
    <property type="molecule type" value="Genomic_DNA"/>
</dbReference>
<accession>A0A381QKL2</accession>
<dbReference type="AlphaFoldDB" id="A0A381QKL2"/>
<feature type="transmembrane region" description="Helical" evidence="1">
    <location>
        <begin position="75"/>
        <end position="96"/>
    </location>
</feature>
<feature type="transmembrane region" description="Helical" evidence="1">
    <location>
        <begin position="41"/>
        <end position="63"/>
    </location>
</feature>
<name>A0A381QKL2_9ZZZZ</name>
<protein>
    <submittedName>
        <fullName evidence="2">Uncharacterized protein</fullName>
    </submittedName>
</protein>
<keyword evidence="1" id="KW-1133">Transmembrane helix</keyword>
<keyword evidence="1" id="KW-0812">Transmembrane</keyword>
<reference evidence="2" key="1">
    <citation type="submission" date="2018-05" db="EMBL/GenBank/DDBJ databases">
        <authorList>
            <person name="Lanie J.A."/>
            <person name="Ng W.-L."/>
            <person name="Kazmierczak K.M."/>
            <person name="Andrzejewski T.M."/>
            <person name="Davidsen T.M."/>
            <person name="Wayne K.J."/>
            <person name="Tettelin H."/>
            <person name="Glass J.I."/>
            <person name="Rusch D."/>
            <person name="Podicherti R."/>
            <person name="Tsui H.-C.T."/>
            <person name="Winkler M.E."/>
        </authorList>
    </citation>
    <scope>NUCLEOTIDE SEQUENCE</scope>
</reference>
<keyword evidence="1" id="KW-0472">Membrane</keyword>